<proteinExistence type="predicted"/>
<evidence type="ECO:0000313" key="2">
    <source>
        <dbReference type="EMBL" id="MFB8753974.1"/>
    </source>
</evidence>
<gene>
    <name evidence="2" type="ORF">VSS30_34690</name>
</gene>
<dbReference type="EMBL" id="JAYMRR010000037">
    <property type="protein sequence ID" value="MFB8753974.1"/>
    <property type="molecule type" value="Genomic_DNA"/>
</dbReference>
<organism evidence="2 3">
    <name type="scientific">Streptomyces parvulus</name>
    <dbReference type="NCBI Taxonomy" id="146923"/>
    <lineage>
        <taxon>Bacteria</taxon>
        <taxon>Bacillati</taxon>
        <taxon>Actinomycetota</taxon>
        <taxon>Actinomycetes</taxon>
        <taxon>Kitasatosporales</taxon>
        <taxon>Streptomycetaceae</taxon>
        <taxon>Streptomyces</taxon>
    </lineage>
</organism>
<comment type="caution">
    <text evidence="2">The sequence shown here is derived from an EMBL/GenBank/DDBJ whole genome shotgun (WGS) entry which is preliminary data.</text>
</comment>
<name>A0ABV5DN64_9ACTN</name>
<reference evidence="2 3" key="1">
    <citation type="submission" date="2024-01" db="EMBL/GenBank/DDBJ databases">
        <title>Genome mining of biosynthetic gene clusters to explore secondary metabolites of Streptomyces sp.</title>
        <authorList>
            <person name="Baig A."/>
            <person name="Ajitkumar Shintre N."/>
            <person name="Kumar H."/>
            <person name="Anbarasu A."/>
            <person name="Ramaiah S."/>
        </authorList>
    </citation>
    <scope>NUCLEOTIDE SEQUENCE [LARGE SCALE GENOMIC DNA]</scope>
    <source>
        <strain evidence="2 3">A03</strain>
    </source>
</reference>
<sequence length="97" mass="10618">MSPRIWPPVLNWKPSTHWDYEAEANGTPGACVLCGKPSLLLSTDGVPCHKVCAEGWFEQHPQAWAAYEAQRDQPKTAARMAVPQASDPDNGLFDQAA</sequence>
<feature type="region of interest" description="Disordered" evidence="1">
    <location>
        <begin position="68"/>
        <end position="97"/>
    </location>
</feature>
<evidence type="ECO:0000256" key="1">
    <source>
        <dbReference type="SAM" id="MobiDB-lite"/>
    </source>
</evidence>
<accession>A0ABV5DN64</accession>
<dbReference type="RefSeq" id="WP_376720201.1">
    <property type="nucleotide sequence ID" value="NZ_JAYMRR010000037.1"/>
</dbReference>
<dbReference type="Proteomes" id="UP001585018">
    <property type="component" value="Unassembled WGS sequence"/>
</dbReference>
<keyword evidence="3" id="KW-1185">Reference proteome</keyword>
<protein>
    <submittedName>
        <fullName evidence="2">Uncharacterized protein</fullName>
    </submittedName>
</protein>
<evidence type="ECO:0000313" key="3">
    <source>
        <dbReference type="Proteomes" id="UP001585018"/>
    </source>
</evidence>